<dbReference type="SUPFAM" id="SSF53448">
    <property type="entry name" value="Nucleotide-diphospho-sugar transferases"/>
    <property type="match status" value="1"/>
</dbReference>
<feature type="domain" description="Glycosyltransferase 2-like" evidence="1">
    <location>
        <begin position="5"/>
        <end position="114"/>
    </location>
</feature>
<evidence type="ECO:0000259" key="1">
    <source>
        <dbReference type="Pfam" id="PF00535"/>
    </source>
</evidence>
<organism evidence="2 3">
    <name type="scientific">Desulfosarcina widdelii</name>
    <dbReference type="NCBI Taxonomy" id="947919"/>
    <lineage>
        <taxon>Bacteria</taxon>
        <taxon>Pseudomonadati</taxon>
        <taxon>Thermodesulfobacteriota</taxon>
        <taxon>Desulfobacteria</taxon>
        <taxon>Desulfobacterales</taxon>
        <taxon>Desulfosarcinaceae</taxon>
        <taxon>Desulfosarcina</taxon>
    </lineage>
</organism>
<dbReference type="Pfam" id="PF00535">
    <property type="entry name" value="Glycos_transf_2"/>
    <property type="match status" value="1"/>
</dbReference>
<evidence type="ECO:0000313" key="2">
    <source>
        <dbReference type="EMBL" id="BBO77658.1"/>
    </source>
</evidence>
<name>A0A5K7Z9C8_9BACT</name>
<dbReference type="EMBL" id="AP021875">
    <property type="protein sequence ID" value="BBO77658.1"/>
    <property type="molecule type" value="Genomic_DNA"/>
</dbReference>
<dbReference type="InterPro" id="IPR029044">
    <property type="entry name" value="Nucleotide-diphossugar_trans"/>
</dbReference>
<dbReference type="RefSeq" id="WP_155306386.1">
    <property type="nucleotide sequence ID" value="NZ_AP021875.1"/>
</dbReference>
<dbReference type="GO" id="GO:0016758">
    <property type="term" value="F:hexosyltransferase activity"/>
    <property type="evidence" value="ECO:0007669"/>
    <property type="project" value="UniProtKB-ARBA"/>
</dbReference>
<dbReference type="CDD" id="cd00761">
    <property type="entry name" value="Glyco_tranf_GTA_type"/>
    <property type="match status" value="1"/>
</dbReference>
<gene>
    <name evidence="2" type="ORF">DSCW_50750</name>
</gene>
<dbReference type="PANTHER" id="PTHR22916">
    <property type="entry name" value="GLYCOSYLTRANSFERASE"/>
    <property type="match status" value="1"/>
</dbReference>
<proteinExistence type="predicted"/>
<dbReference type="KEGG" id="dwd:DSCW_50750"/>
<sequence>MRKVSVILPTHNRADLLQSAVHSVLNQTFRDFELIIIDDHSTDHTTNVIKRFNDKRINYLQNTGKNGPSIARNFGMKNATGKYIAFLDDDDEWFPDKLEKQIRILDLAKPDVCGIYSRPLIIERKTGNVILNETKVKKLRGSLLSQLMIKNPIQTSTLIIRKVCIDKIGMFDENMRYMEDRDLFIRLAMNWDFEYIDEPLTKKFHHGYEHLSENLSGQTIGREVILRRYSDLLKTKKRSWSLMHICLGAQYCQMGKMKQGRKNLLKGIVIYPFNKISFFHLFASFWGKNNYQRIRHAYKSSAIE</sequence>
<dbReference type="Gene3D" id="3.90.550.10">
    <property type="entry name" value="Spore Coat Polysaccharide Biosynthesis Protein SpsA, Chain A"/>
    <property type="match status" value="1"/>
</dbReference>
<accession>A0A5K7Z9C8</accession>
<evidence type="ECO:0000313" key="3">
    <source>
        <dbReference type="Proteomes" id="UP000427769"/>
    </source>
</evidence>
<keyword evidence="2" id="KW-0808">Transferase</keyword>
<dbReference type="InterPro" id="IPR001173">
    <property type="entry name" value="Glyco_trans_2-like"/>
</dbReference>
<dbReference type="Proteomes" id="UP000427769">
    <property type="component" value="Chromosome"/>
</dbReference>
<dbReference type="PANTHER" id="PTHR22916:SF3">
    <property type="entry name" value="UDP-GLCNAC:BETAGAL BETA-1,3-N-ACETYLGLUCOSAMINYLTRANSFERASE-LIKE PROTEIN 1"/>
    <property type="match status" value="1"/>
</dbReference>
<keyword evidence="3" id="KW-1185">Reference proteome</keyword>
<dbReference type="AlphaFoldDB" id="A0A5K7Z9C8"/>
<reference evidence="2 3" key="1">
    <citation type="submission" date="2019-11" db="EMBL/GenBank/DDBJ databases">
        <title>Comparative genomics of hydrocarbon-degrading Desulfosarcina strains.</title>
        <authorList>
            <person name="Watanabe M."/>
            <person name="Kojima H."/>
            <person name="Fukui M."/>
        </authorList>
    </citation>
    <scope>NUCLEOTIDE SEQUENCE [LARGE SCALE GENOMIC DNA]</scope>
    <source>
        <strain evidence="2 3">PP31</strain>
    </source>
</reference>
<protein>
    <submittedName>
        <fullName evidence="2">Glycosyl transferase</fullName>
    </submittedName>
</protein>
<dbReference type="OrthoDB" id="5291101at2"/>